<evidence type="ECO:0000313" key="3">
    <source>
        <dbReference type="Proteomes" id="UP000555407"/>
    </source>
</evidence>
<keyword evidence="3" id="KW-1185">Reference proteome</keyword>
<evidence type="ECO:0000256" key="1">
    <source>
        <dbReference type="SAM" id="Phobius"/>
    </source>
</evidence>
<protein>
    <submittedName>
        <fullName evidence="2">Tetratricopeptide (TPR) repeat protein</fullName>
    </submittedName>
</protein>
<feature type="transmembrane region" description="Helical" evidence="1">
    <location>
        <begin position="7"/>
        <end position="28"/>
    </location>
</feature>
<evidence type="ECO:0000313" key="2">
    <source>
        <dbReference type="EMBL" id="NIK60168.1"/>
    </source>
</evidence>
<dbReference type="InterPro" id="IPR011990">
    <property type="entry name" value="TPR-like_helical_dom_sf"/>
</dbReference>
<keyword evidence="1" id="KW-1133">Transmembrane helix</keyword>
<comment type="caution">
    <text evidence="2">The sequence shown here is derived from an EMBL/GenBank/DDBJ whole genome shotgun (WGS) entry which is preliminary data.</text>
</comment>
<dbReference type="EMBL" id="JAASRO010000001">
    <property type="protein sequence ID" value="NIK60168.1"/>
    <property type="molecule type" value="Genomic_DNA"/>
</dbReference>
<sequence>MTSLREMYIRGGVQMAATAAVVAGGIGWLAGWRYGHALITLGLALYVCTLFPRRAGRSWHTTLAFYAAKEAAKSYEAGQFEDAAAAVASQVGHLRKLAFIRPDESKYLGNALTAQWNTLTKLGRHADALVVAEEAVAVCRIVDQGRPPLDRALELVECSLSEFPDEPAGASADELLALRSQRADEANRLRARSLAIVAERHLERSEHDAAHPLLEEVTRILRYLGSDEKLVPALTELGHCRTRLREYEQARASYGEALAIAGTLDPVDPEDILGLQMNLAGSARELQQYAEAVRLDEAVVAVLRADHQSESPHEKSLERLTWALTTLGDDLRALHRLEEALAAYSEALELHRAADRPGGVDEALPPVIRTLRALGRPDDARPLEDELSSLRKAPRPGTIYTLRIPTSDEAPSEG</sequence>
<dbReference type="SUPFAM" id="SSF48452">
    <property type="entry name" value="TPR-like"/>
    <property type="match status" value="1"/>
</dbReference>
<proteinExistence type="predicted"/>
<organism evidence="2 3">
    <name type="scientific">Kribbella shirazensis</name>
    <dbReference type="NCBI Taxonomy" id="1105143"/>
    <lineage>
        <taxon>Bacteria</taxon>
        <taxon>Bacillati</taxon>
        <taxon>Actinomycetota</taxon>
        <taxon>Actinomycetes</taxon>
        <taxon>Propionibacteriales</taxon>
        <taxon>Kribbellaceae</taxon>
        <taxon>Kribbella</taxon>
    </lineage>
</organism>
<dbReference type="SMART" id="SM00028">
    <property type="entry name" value="TPR"/>
    <property type="match status" value="2"/>
</dbReference>
<gene>
    <name evidence="2" type="ORF">BJY22_005885</name>
</gene>
<dbReference type="AlphaFoldDB" id="A0A7X6A3R4"/>
<name>A0A7X6A3R4_9ACTN</name>
<dbReference type="Proteomes" id="UP000555407">
    <property type="component" value="Unassembled WGS sequence"/>
</dbReference>
<reference evidence="2 3" key="1">
    <citation type="submission" date="2020-03" db="EMBL/GenBank/DDBJ databases">
        <title>Sequencing the genomes of 1000 actinobacteria strains.</title>
        <authorList>
            <person name="Klenk H.-P."/>
        </authorList>
    </citation>
    <scope>NUCLEOTIDE SEQUENCE [LARGE SCALE GENOMIC DNA]</scope>
    <source>
        <strain evidence="2 3">DSM 45490</strain>
    </source>
</reference>
<dbReference type="Gene3D" id="1.25.40.10">
    <property type="entry name" value="Tetratricopeptide repeat domain"/>
    <property type="match status" value="2"/>
</dbReference>
<dbReference type="InterPro" id="IPR019734">
    <property type="entry name" value="TPR_rpt"/>
</dbReference>
<accession>A0A7X6A3R4</accession>
<keyword evidence="1" id="KW-0812">Transmembrane</keyword>
<dbReference type="RefSeq" id="WP_167213046.1">
    <property type="nucleotide sequence ID" value="NZ_JAASRO010000001.1"/>
</dbReference>
<keyword evidence="1" id="KW-0472">Membrane</keyword>